<keyword evidence="2 5" id="KW-0132">Cell division</keyword>
<dbReference type="GO" id="GO:0051302">
    <property type="term" value="P:regulation of cell division"/>
    <property type="evidence" value="ECO:0007669"/>
    <property type="project" value="UniProtKB-UniRule"/>
</dbReference>
<dbReference type="Pfam" id="PF22276">
    <property type="entry name" value="SlmA-like_C"/>
    <property type="match status" value="1"/>
</dbReference>
<dbReference type="GO" id="GO:0043565">
    <property type="term" value="F:sequence-specific DNA binding"/>
    <property type="evidence" value="ECO:0007669"/>
    <property type="project" value="UniProtKB-UniRule"/>
</dbReference>
<dbReference type="NCBIfam" id="NF007015">
    <property type="entry name" value="PRK09480.1"/>
    <property type="match status" value="1"/>
</dbReference>
<dbReference type="HAMAP" id="MF_01839">
    <property type="entry name" value="NO_factor_SlmA"/>
    <property type="match status" value="1"/>
</dbReference>
<feature type="domain" description="HTH tetR-type" evidence="7">
    <location>
        <begin position="19"/>
        <end position="79"/>
    </location>
</feature>
<evidence type="ECO:0000259" key="7">
    <source>
        <dbReference type="PROSITE" id="PS50977"/>
    </source>
</evidence>
<dbReference type="InterPro" id="IPR050624">
    <property type="entry name" value="HTH-type_Tx_Regulator"/>
</dbReference>
<dbReference type="AlphaFoldDB" id="A0ABD4ERA0"/>
<comment type="subcellular location">
    <subcellularLocation>
        <location evidence="5">Cytoplasm</location>
        <location evidence="5">Nucleoid</location>
    </subcellularLocation>
</comment>
<sequence length="207" mass="24092">MLKKITIKKECSCLRQKKSNRKEQILQALAQMLETSPGQRITTAKLAAEVGVSEAALYRHFPSKARMFEGLIEFIEDTLLSRINLILDNEKESKARVYNTLLLLLTFAEKNPGITRILTGDALQGEQERLRERVQGLFEKLETQFKQILRERKLREGKNFQSDELTLANFLLAYVEGKMNQFVRSNFSARPSEQFEKQWPELQKIWL</sequence>
<evidence type="ECO:0000256" key="2">
    <source>
        <dbReference type="ARBA" id="ARBA00022618"/>
    </source>
</evidence>
<dbReference type="GO" id="GO:0051301">
    <property type="term" value="P:cell division"/>
    <property type="evidence" value="ECO:0007669"/>
    <property type="project" value="UniProtKB-KW"/>
</dbReference>
<dbReference type="InterPro" id="IPR001647">
    <property type="entry name" value="HTH_TetR"/>
</dbReference>
<dbReference type="SUPFAM" id="SSF46689">
    <property type="entry name" value="Homeodomain-like"/>
    <property type="match status" value="1"/>
</dbReference>
<protein>
    <recommendedName>
        <fullName evidence="5">Nucleoid occlusion factor SlmA</fullName>
    </recommendedName>
</protein>
<evidence type="ECO:0000256" key="5">
    <source>
        <dbReference type="HAMAP-Rule" id="MF_01839"/>
    </source>
</evidence>
<comment type="caution">
    <text evidence="8">The sequence shown here is derived from an EMBL/GenBank/DDBJ whole genome shotgun (WGS) entry which is preliminary data.</text>
</comment>
<evidence type="ECO:0000313" key="9">
    <source>
        <dbReference type="Proteomes" id="UP000075763"/>
    </source>
</evidence>
<organism evidence="8 9">
    <name type="scientific">Pseudoalteromonas tetraodonis</name>
    <dbReference type="NCBI Taxonomy" id="43659"/>
    <lineage>
        <taxon>Bacteria</taxon>
        <taxon>Pseudomonadati</taxon>
        <taxon>Pseudomonadota</taxon>
        <taxon>Gammaproteobacteria</taxon>
        <taxon>Alteromonadales</taxon>
        <taxon>Pseudoalteromonadaceae</taxon>
        <taxon>Pseudoalteromonas</taxon>
    </lineage>
</organism>
<evidence type="ECO:0000256" key="6">
    <source>
        <dbReference type="PROSITE-ProRule" id="PRU00335"/>
    </source>
</evidence>
<dbReference type="InterPro" id="IPR009057">
    <property type="entry name" value="Homeodomain-like_sf"/>
</dbReference>
<name>A0ABD4ERA0_9GAMM</name>
<evidence type="ECO:0000256" key="4">
    <source>
        <dbReference type="ARBA" id="ARBA00023306"/>
    </source>
</evidence>
<dbReference type="EMBL" id="LVCN01000006">
    <property type="protein sequence ID" value="KYL36732.1"/>
    <property type="molecule type" value="Genomic_DNA"/>
</dbReference>
<dbReference type="Proteomes" id="UP000075763">
    <property type="component" value="Unassembled WGS sequence"/>
</dbReference>
<dbReference type="PANTHER" id="PTHR43479:SF11">
    <property type="entry name" value="ACREF_ENVCD OPERON REPRESSOR-RELATED"/>
    <property type="match status" value="1"/>
</dbReference>
<comment type="function">
    <text evidence="5">Required for nucleoid occlusion (NO) phenomenon, which prevents Z-ring formation and cell division over the nucleoid. Acts as a DNA-associated cell division inhibitor that binds simultaneously chromosomal DNA and FtsZ, and disrupts the assembly of FtsZ polymers. SlmA-DNA-binding sequences (SBS) are dispersed on non-Ter regions of the chromosome, preventing FtsZ polymerization at these regions.</text>
</comment>
<comment type="similarity">
    <text evidence="5">Belongs to the nucleoid occlusion factor SlmA family.</text>
</comment>
<gene>
    <name evidence="5" type="primary">slmA</name>
    <name evidence="8" type="ORF">A2I96_07150</name>
</gene>
<keyword evidence="3 5" id="KW-0238">DNA-binding</keyword>
<evidence type="ECO:0000313" key="8">
    <source>
        <dbReference type="EMBL" id="KYL36732.1"/>
    </source>
</evidence>
<dbReference type="Pfam" id="PF00440">
    <property type="entry name" value="TetR_N"/>
    <property type="match status" value="1"/>
</dbReference>
<dbReference type="InterPro" id="IPR054580">
    <property type="entry name" value="SlmA-like_C"/>
</dbReference>
<evidence type="ECO:0000256" key="3">
    <source>
        <dbReference type="ARBA" id="ARBA00023125"/>
    </source>
</evidence>
<keyword evidence="4 5" id="KW-0131">Cell cycle</keyword>
<dbReference type="InterPro" id="IPR023769">
    <property type="entry name" value="NO_SlmA"/>
</dbReference>
<keyword evidence="1 5" id="KW-0963">Cytoplasm</keyword>
<dbReference type="Gene3D" id="1.10.357.10">
    <property type="entry name" value="Tetracycline Repressor, domain 2"/>
    <property type="match status" value="1"/>
</dbReference>
<dbReference type="PANTHER" id="PTHR43479">
    <property type="entry name" value="ACREF/ENVCD OPERON REPRESSOR-RELATED"/>
    <property type="match status" value="1"/>
</dbReference>
<dbReference type="GO" id="GO:0005737">
    <property type="term" value="C:cytoplasm"/>
    <property type="evidence" value="ECO:0007669"/>
    <property type="project" value="UniProtKB-UniRule"/>
</dbReference>
<reference evidence="8 9" key="1">
    <citation type="submission" date="2016-03" db="EMBL/GenBank/DDBJ databases">
        <authorList>
            <person name="Zhang H."/>
            <person name="Liu R."/>
            <person name="Wang M."/>
            <person name="Wang H."/>
            <person name="Wang L."/>
            <person name="Song L."/>
        </authorList>
    </citation>
    <scope>NUCLEOTIDE SEQUENCE [LARGE SCALE GENOMIC DNA]</scope>
    <source>
        <strain evidence="8 9">DSM 16099</strain>
    </source>
</reference>
<dbReference type="GO" id="GO:0043590">
    <property type="term" value="C:bacterial nucleoid"/>
    <property type="evidence" value="ECO:0007669"/>
    <property type="project" value="UniProtKB-UniRule"/>
</dbReference>
<feature type="DNA-binding region" description="H-T-H motif" evidence="6">
    <location>
        <begin position="42"/>
        <end position="61"/>
    </location>
</feature>
<accession>A0ABD4ERA0</accession>
<proteinExistence type="inferred from homology"/>
<dbReference type="PROSITE" id="PS50977">
    <property type="entry name" value="HTH_TETR_2"/>
    <property type="match status" value="1"/>
</dbReference>
<comment type="subunit">
    <text evidence="5">Homodimer. Interacts with FtsZ.</text>
</comment>
<evidence type="ECO:0000256" key="1">
    <source>
        <dbReference type="ARBA" id="ARBA00022490"/>
    </source>
</evidence>